<keyword evidence="11" id="KW-0349">Heme</keyword>
<keyword evidence="11" id="KW-0561">Oxygen transport</keyword>
<comment type="similarity">
    <text evidence="3">In the C-terminal section; belongs to the flavoprotein pyridine nucleotide cytochrome reductase family.</text>
</comment>
<evidence type="ECO:0000256" key="5">
    <source>
        <dbReference type="ARBA" id="ARBA00022714"/>
    </source>
</evidence>
<proteinExistence type="inferred from homology"/>
<dbReference type="PANTHER" id="PTHR47354">
    <property type="entry name" value="NADH OXIDOREDUCTASE HCR"/>
    <property type="match status" value="1"/>
</dbReference>
<keyword evidence="6" id="KW-0521">NADP</keyword>
<protein>
    <recommendedName>
        <fullName evidence="4">nitric oxide dioxygenase</fullName>
        <ecNumber evidence="4">1.14.12.17</ecNumber>
    </recommendedName>
</protein>
<evidence type="ECO:0000256" key="8">
    <source>
        <dbReference type="ARBA" id="ARBA00023027"/>
    </source>
</evidence>
<dbReference type="InterPro" id="IPR017927">
    <property type="entry name" value="FAD-bd_FR_type"/>
</dbReference>
<dbReference type="SUPFAM" id="SSF63380">
    <property type="entry name" value="Riboflavin synthase domain-like"/>
    <property type="match status" value="1"/>
</dbReference>
<organism evidence="14 15">
    <name type="scientific">Actinokineospora diospyrosa</name>
    <dbReference type="NCBI Taxonomy" id="103728"/>
    <lineage>
        <taxon>Bacteria</taxon>
        <taxon>Bacillati</taxon>
        <taxon>Actinomycetota</taxon>
        <taxon>Actinomycetes</taxon>
        <taxon>Pseudonocardiales</taxon>
        <taxon>Pseudonocardiaceae</taxon>
        <taxon>Actinokineospora</taxon>
    </lineage>
</organism>
<dbReference type="Pfam" id="PF00042">
    <property type="entry name" value="Globin"/>
    <property type="match status" value="1"/>
</dbReference>
<dbReference type="InterPro" id="IPR050415">
    <property type="entry name" value="MRET"/>
</dbReference>
<dbReference type="SUPFAM" id="SSF46458">
    <property type="entry name" value="Globin-like"/>
    <property type="match status" value="1"/>
</dbReference>
<comment type="caution">
    <text evidence="14">The sequence shown here is derived from an EMBL/GenBank/DDBJ whole genome shotgun (WGS) entry which is preliminary data.</text>
</comment>
<keyword evidence="11" id="KW-0813">Transport</keyword>
<dbReference type="Pfam" id="PF00970">
    <property type="entry name" value="FAD_binding_6"/>
    <property type="match status" value="1"/>
</dbReference>
<dbReference type="SUPFAM" id="SSF52343">
    <property type="entry name" value="Ferredoxin reductase-like, C-terminal NADP-linked domain"/>
    <property type="match status" value="1"/>
</dbReference>
<keyword evidence="7" id="KW-0411">Iron-sulfur</keyword>
<dbReference type="Gene3D" id="1.10.490.10">
    <property type="entry name" value="Globins"/>
    <property type="match status" value="1"/>
</dbReference>
<comment type="similarity">
    <text evidence="11">Belongs to the globin family.</text>
</comment>
<evidence type="ECO:0000259" key="12">
    <source>
        <dbReference type="PROSITE" id="PS01033"/>
    </source>
</evidence>
<evidence type="ECO:0000256" key="9">
    <source>
        <dbReference type="ARBA" id="ARBA00048649"/>
    </source>
</evidence>
<dbReference type="CDD" id="cd19753">
    <property type="entry name" value="Mb-like_oxidoreductase"/>
    <property type="match status" value="1"/>
</dbReference>
<dbReference type="EMBL" id="JAMTCO010000015">
    <property type="protein sequence ID" value="MCP2273210.1"/>
    <property type="molecule type" value="Genomic_DNA"/>
</dbReference>
<evidence type="ECO:0000256" key="6">
    <source>
        <dbReference type="ARBA" id="ARBA00022857"/>
    </source>
</evidence>
<comment type="cofactor">
    <cofactor evidence="2">
        <name>FAD</name>
        <dbReference type="ChEBI" id="CHEBI:57692"/>
    </cofactor>
</comment>
<comment type="catalytic activity">
    <reaction evidence="9">
        <text>2 nitric oxide + NADH + 2 O2 = 2 nitrate + NAD(+) + H(+)</text>
        <dbReference type="Rhea" id="RHEA:19469"/>
        <dbReference type="ChEBI" id="CHEBI:15378"/>
        <dbReference type="ChEBI" id="CHEBI:15379"/>
        <dbReference type="ChEBI" id="CHEBI:16480"/>
        <dbReference type="ChEBI" id="CHEBI:17632"/>
        <dbReference type="ChEBI" id="CHEBI:57540"/>
        <dbReference type="ChEBI" id="CHEBI:57945"/>
        <dbReference type="EC" id="1.14.12.17"/>
    </reaction>
</comment>
<dbReference type="Proteomes" id="UP001205185">
    <property type="component" value="Unassembled WGS sequence"/>
</dbReference>
<dbReference type="InterPro" id="IPR017938">
    <property type="entry name" value="Riboflavin_synthase-like_b-brl"/>
</dbReference>
<evidence type="ECO:0000313" key="14">
    <source>
        <dbReference type="EMBL" id="MCP2273210.1"/>
    </source>
</evidence>
<evidence type="ECO:0000256" key="3">
    <source>
        <dbReference type="ARBA" id="ARBA00006401"/>
    </source>
</evidence>
<evidence type="ECO:0000256" key="7">
    <source>
        <dbReference type="ARBA" id="ARBA00023014"/>
    </source>
</evidence>
<dbReference type="PROSITE" id="PS51384">
    <property type="entry name" value="FAD_FR"/>
    <property type="match status" value="1"/>
</dbReference>
<keyword evidence="8" id="KW-0520">NAD</keyword>
<keyword evidence="11" id="KW-0479">Metal-binding</keyword>
<dbReference type="Gene3D" id="3.40.50.80">
    <property type="entry name" value="Nucleotide-binding domain of ferredoxin-NADP reductase (FNR) module"/>
    <property type="match status" value="1"/>
</dbReference>
<comment type="cofactor">
    <cofactor evidence="1">
        <name>heme b</name>
        <dbReference type="ChEBI" id="CHEBI:60344"/>
    </cofactor>
</comment>
<dbReference type="InterPro" id="IPR012292">
    <property type="entry name" value="Globin/Proto"/>
</dbReference>
<dbReference type="InterPro" id="IPR039261">
    <property type="entry name" value="FNR_nucleotide-bd"/>
</dbReference>
<evidence type="ECO:0000256" key="10">
    <source>
        <dbReference type="ARBA" id="ARBA00049433"/>
    </source>
</evidence>
<dbReference type="EC" id="1.14.12.17" evidence="4"/>
<keyword evidence="5" id="KW-0001">2Fe-2S</keyword>
<dbReference type="PROSITE" id="PS01033">
    <property type="entry name" value="GLOBIN"/>
    <property type="match status" value="1"/>
</dbReference>
<feature type="domain" description="FAD-binding FR-type" evidence="13">
    <location>
        <begin position="180"/>
        <end position="280"/>
    </location>
</feature>
<dbReference type="PRINTS" id="PR00410">
    <property type="entry name" value="PHEHYDRXLASE"/>
</dbReference>
<comment type="catalytic activity">
    <reaction evidence="10">
        <text>2 nitric oxide + NADPH + 2 O2 = 2 nitrate + NADP(+) + H(+)</text>
        <dbReference type="Rhea" id="RHEA:19465"/>
        <dbReference type="ChEBI" id="CHEBI:15378"/>
        <dbReference type="ChEBI" id="CHEBI:15379"/>
        <dbReference type="ChEBI" id="CHEBI:16480"/>
        <dbReference type="ChEBI" id="CHEBI:17632"/>
        <dbReference type="ChEBI" id="CHEBI:57783"/>
        <dbReference type="ChEBI" id="CHEBI:58349"/>
        <dbReference type="EC" id="1.14.12.17"/>
    </reaction>
</comment>
<keyword evidence="11" id="KW-0408">Iron</keyword>
<dbReference type="PRINTS" id="PR00371">
    <property type="entry name" value="FPNCR"/>
</dbReference>
<sequence length="411" mass="45746">MREYRRVHGESTRGGVDTPIMTANAVVSPIPASQHRTESPTAVSTMVRLVRDSFAAVEPQADQVAQYFYGMLFSIEPSAREMFPANMQVQRSRLLRALVHFVQMVDRPDDLAPFLHQLGRDHRKFGVISSHYEAVGTALIAAVKRYAGPAWTDEVERAWAEAYTIMARTMLDAAAADEGPASWPARVVDHERLGWDLAVVRVQPDHPVPYLPGQYVSVEVPQRPRLWRYLTPANAPRTDGIIEFHVRSVDNGWVSRAIVAHTNIGDTWRIGPPMGRIGVNRKKDRDILMIAGGTGVAPMRAIIEHMAQWGQNPKVHLFNGGRKRDDLYDLPHLQNIAASNPWLTVTPVVETEQGPGYEHGTLADIVTRNGPWADREVLVAGSPAMIRSTVSRMLVAGTPLDHITYDPFTLD</sequence>
<gene>
    <name evidence="14" type="ORF">LV75_005736</name>
</gene>
<evidence type="ECO:0000256" key="4">
    <source>
        <dbReference type="ARBA" id="ARBA00012229"/>
    </source>
</evidence>
<evidence type="ECO:0000256" key="11">
    <source>
        <dbReference type="RuleBase" id="RU000356"/>
    </source>
</evidence>
<name>A0ABT1IKN3_9PSEU</name>
<evidence type="ECO:0000256" key="1">
    <source>
        <dbReference type="ARBA" id="ARBA00001970"/>
    </source>
</evidence>
<evidence type="ECO:0000256" key="2">
    <source>
        <dbReference type="ARBA" id="ARBA00001974"/>
    </source>
</evidence>
<evidence type="ECO:0000259" key="13">
    <source>
        <dbReference type="PROSITE" id="PS51384"/>
    </source>
</evidence>
<evidence type="ECO:0000313" key="15">
    <source>
        <dbReference type="Proteomes" id="UP001205185"/>
    </source>
</evidence>
<keyword evidence="15" id="KW-1185">Reference proteome</keyword>
<accession>A0ABT1IKN3</accession>
<dbReference type="CDD" id="cd06187">
    <property type="entry name" value="O2ase_reductase_like"/>
    <property type="match status" value="1"/>
</dbReference>
<reference evidence="14 15" key="1">
    <citation type="submission" date="2022-06" db="EMBL/GenBank/DDBJ databases">
        <title>Genomic Encyclopedia of Archaeal and Bacterial Type Strains, Phase II (KMG-II): from individual species to whole genera.</title>
        <authorList>
            <person name="Goeker M."/>
        </authorList>
    </citation>
    <scope>NUCLEOTIDE SEQUENCE [LARGE SCALE GENOMIC DNA]</scope>
    <source>
        <strain evidence="14 15">DSM 44255</strain>
    </source>
</reference>
<dbReference type="PANTHER" id="PTHR47354:SF5">
    <property type="entry name" value="PROTEIN RFBI"/>
    <property type="match status" value="1"/>
</dbReference>
<dbReference type="Gene3D" id="2.40.30.10">
    <property type="entry name" value="Translation factors"/>
    <property type="match status" value="1"/>
</dbReference>
<dbReference type="InterPro" id="IPR000971">
    <property type="entry name" value="Globin"/>
</dbReference>
<dbReference type="InterPro" id="IPR008333">
    <property type="entry name" value="Cbr1-like_FAD-bd_dom"/>
</dbReference>
<dbReference type="InterPro" id="IPR001709">
    <property type="entry name" value="Flavoprot_Pyr_Nucl_cyt_Rdtase"/>
</dbReference>
<dbReference type="InterPro" id="IPR009050">
    <property type="entry name" value="Globin-like_sf"/>
</dbReference>
<dbReference type="Pfam" id="PF00175">
    <property type="entry name" value="NAD_binding_1"/>
    <property type="match status" value="1"/>
</dbReference>
<dbReference type="InterPro" id="IPR001433">
    <property type="entry name" value="OxRdtase_FAD/NAD-bd"/>
</dbReference>
<feature type="domain" description="Globin" evidence="12">
    <location>
        <begin position="39"/>
        <end position="175"/>
    </location>
</feature>